<feature type="compositionally biased region" description="Low complexity" evidence="2">
    <location>
        <begin position="150"/>
        <end position="166"/>
    </location>
</feature>
<dbReference type="InterPro" id="IPR024309">
    <property type="entry name" value="NUT_N"/>
</dbReference>
<dbReference type="KEGG" id="nasi:112401409"/>
<feature type="domain" description="Nuclear Testis protein N-terminal" evidence="3">
    <location>
        <begin position="3"/>
        <end position="184"/>
    </location>
</feature>
<evidence type="ECO:0000313" key="4">
    <source>
        <dbReference type="Proteomes" id="UP000252040"/>
    </source>
</evidence>
<dbReference type="AlphaFoldDB" id="A0A341BMG9"/>
<sequence>MSGPRAQPSHPKPHRSQQPPEPKAPKEIPPEAVREYMDIMDALVGPVHSATGESDAEGGEDGNELKQEEDGIYSDPGLLSYIDKLCSQEDFVTKVEAVIHPRFLAELLSPDPQLDLLALAEELEQEEGLTPKELVQKQLLALKEDEGVRAAPSPSAPGMGSSPSESDAGQGAQRHDQDPHLGSPAHASGLASPGGWRAQSAPHAPSPQRRGLSPAPPAAPKSRKRALFGHPAAAEKLPIPGAGLRVSGRPALALGPALPSQPRKRKRDPCVTEKSKKRRRSTAASREQLGRPSRAAPRGA</sequence>
<dbReference type="InParanoid" id="A0A341BMG9"/>
<name>A0A341BMG9_NEOAA</name>
<dbReference type="RefSeq" id="XP_024603414.1">
    <property type="nucleotide sequence ID" value="XM_024747646.1"/>
</dbReference>
<organism evidence="4 5">
    <name type="scientific">Neophocaena asiaeorientalis asiaeorientalis</name>
    <name type="common">Yangtze finless porpoise</name>
    <name type="synonym">Neophocaena phocaenoides subsp. asiaeorientalis</name>
    <dbReference type="NCBI Taxonomy" id="1706337"/>
    <lineage>
        <taxon>Eukaryota</taxon>
        <taxon>Metazoa</taxon>
        <taxon>Chordata</taxon>
        <taxon>Craniata</taxon>
        <taxon>Vertebrata</taxon>
        <taxon>Euteleostomi</taxon>
        <taxon>Mammalia</taxon>
        <taxon>Eutheria</taxon>
        <taxon>Laurasiatheria</taxon>
        <taxon>Artiodactyla</taxon>
        <taxon>Whippomorpha</taxon>
        <taxon>Cetacea</taxon>
        <taxon>Odontoceti</taxon>
        <taxon>Phocoenidae</taxon>
        <taxon>Neophocaena</taxon>
    </lineage>
</organism>
<evidence type="ECO:0000256" key="1">
    <source>
        <dbReference type="ARBA" id="ARBA00010586"/>
    </source>
</evidence>
<dbReference type="GeneID" id="112401409"/>
<accession>A0A341BMG9</accession>
<keyword evidence="4" id="KW-1185">Reference proteome</keyword>
<feature type="region of interest" description="Disordered" evidence="2">
    <location>
        <begin position="146"/>
        <end position="300"/>
    </location>
</feature>
<dbReference type="InterPro" id="IPR024310">
    <property type="entry name" value="NUT"/>
</dbReference>
<feature type="compositionally biased region" description="Basic and acidic residues" evidence="2">
    <location>
        <begin position="23"/>
        <end position="37"/>
    </location>
</feature>
<evidence type="ECO:0000256" key="2">
    <source>
        <dbReference type="SAM" id="MobiDB-lite"/>
    </source>
</evidence>
<protein>
    <submittedName>
        <fullName evidence="5">NUT family member 2F-like</fullName>
    </submittedName>
</protein>
<gene>
    <name evidence="5" type="primary">LOC112401409</name>
</gene>
<dbReference type="Pfam" id="PF12881">
    <property type="entry name" value="NUT"/>
    <property type="match status" value="1"/>
</dbReference>
<dbReference type="PANTHER" id="PTHR22879:SF14">
    <property type="entry name" value="NUT FAMILY MEMBER 2A-RELATED"/>
    <property type="match status" value="1"/>
</dbReference>
<evidence type="ECO:0000313" key="5">
    <source>
        <dbReference type="RefSeq" id="XP_024603414.1"/>
    </source>
</evidence>
<feature type="region of interest" description="Disordered" evidence="2">
    <location>
        <begin position="1"/>
        <end position="71"/>
    </location>
</feature>
<proteinExistence type="inferred from homology"/>
<reference evidence="5" key="1">
    <citation type="submission" date="2025-08" db="UniProtKB">
        <authorList>
            <consortium name="RefSeq"/>
        </authorList>
    </citation>
    <scope>IDENTIFICATION</scope>
    <source>
        <tissue evidence="5">Meat</tissue>
    </source>
</reference>
<comment type="similarity">
    <text evidence="1">Belongs to the NUT family.</text>
</comment>
<dbReference type="STRING" id="1706337.A0A341BMG9"/>
<evidence type="ECO:0000259" key="3">
    <source>
        <dbReference type="Pfam" id="PF12881"/>
    </source>
</evidence>
<dbReference type="Proteomes" id="UP000252040">
    <property type="component" value="Unplaced"/>
</dbReference>
<dbReference type="PANTHER" id="PTHR22879">
    <property type="entry name" value="NUT FAMILY MEMBER 1"/>
    <property type="match status" value="1"/>
</dbReference>